<organism evidence="1 2">
    <name type="scientific">Pseudoalteromonas luteoviolacea S4054</name>
    <dbReference type="NCBI Taxonomy" id="1129367"/>
    <lineage>
        <taxon>Bacteria</taxon>
        <taxon>Pseudomonadati</taxon>
        <taxon>Pseudomonadota</taxon>
        <taxon>Gammaproteobacteria</taxon>
        <taxon>Alteromonadales</taxon>
        <taxon>Pseudoalteromonadaceae</taxon>
        <taxon>Pseudoalteromonas</taxon>
    </lineage>
</organism>
<dbReference type="Gene3D" id="3.40.50.1000">
    <property type="entry name" value="HAD superfamily/HAD-like"/>
    <property type="match status" value="1"/>
</dbReference>
<dbReference type="SUPFAM" id="SSF56784">
    <property type="entry name" value="HAD-like"/>
    <property type="match status" value="1"/>
</dbReference>
<dbReference type="InterPro" id="IPR051806">
    <property type="entry name" value="HAD-like_SPP"/>
</dbReference>
<dbReference type="Pfam" id="PF13419">
    <property type="entry name" value="HAD_2"/>
    <property type="match status" value="1"/>
</dbReference>
<accession>A0A0F6ACD5</accession>
<dbReference type="NCBIfam" id="TIGR01509">
    <property type="entry name" value="HAD-SF-IA-v3"/>
    <property type="match status" value="1"/>
</dbReference>
<proteinExistence type="predicted"/>
<evidence type="ECO:0000313" key="2">
    <source>
        <dbReference type="Proteomes" id="UP000033434"/>
    </source>
</evidence>
<evidence type="ECO:0000313" key="1">
    <source>
        <dbReference type="EMBL" id="KKE83835.1"/>
    </source>
</evidence>
<dbReference type="RefSeq" id="WP_046355884.1">
    <property type="nucleotide sequence ID" value="NZ_AUXW01000140.1"/>
</dbReference>
<dbReference type="PANTHER" id="PTHR43481:SF4">
    <property type="entry name" value="GLYCEROL-1-PHOSPHATE PHOSPHOHYDROLASE 1-RELATED"/>
    <property type="match status" value="1"/>
</dbReference>
<dbReference type="EMBL" id="AUXW01000140">
    <property type="protein sequence ID" value="KKE83835.1"/>
    <property type="molecule type" value="Genomic_DNA"/>
</dbReference>
<comment type="caution">
    <text evidence="1">The sequence shown here is derived from an EMBL/GenBank/DDBJ whole genome shotgun (WGS) entry which is preliminary data.</text>
</comment>
<dbReference type="AlphaFoldDB" id="A0A0F6ACD5"/>
<dbReference type="GO" id="GO:0050308">
    <property type="term" value="F:sugar-phosphatase activity"/>
    <property type="evidence" value="ECO:0007669"/>
    <property type="project" value="TreeGrafter"/>
</dbReference>
<dbReference type="InterPro" id="IPR036412">
    <property type="entry name" value="HAD-like_sf"/>
</dbReference>
<dbReference type="PRINTS" id="PR00413">
    <property type="entry name" value="HADHALOGNASE"/>
</dbReference>
<dbReference type="SFLD" id="SFLDG01135">
    <property type="entry name" value="C1.5.6:_HAD__Beta-PGM__Phospha"/>
    <property type="match status" value="1"/>
</dbReference>
<dbReference type="SFLD" id="SFLDG01129">
    <property type="entry name" value="C1.5:_HAD__Beta-PGM__Phosphata"/>
    <property type="match status" value="1"/>
</dbReference>
<name>A0A0F6ACD5_9GAMM</name>
<dbReference type="InterPro" id="IPR023214">
    <property type="entry name" value="HAD_sf"/>
</dbReference>
<dbReference type="PANTHER" id="PTHR43481">
    <property type="entry name" value="FRUCTOSE-1-PHOSPHATE PHOSPHATASE"/>
    <property type="match status" value="1"/>
</dbReference>
<dbReference type="InterPro" id="IPR023198">
    <property type="entry name" value="PGP-like_dom2"/>
</dbReference>
<dbReference type="SFLD" id="SFLDS00003">
    <property type="entry name" value="Haloacid_Dehalogenase"/>
    <property type="match status" value="1"/>
</dbReference>
<dbReference type="Gene3D" id="1.10.150.240">
    <property type="entry name" value="Putative phosphatase, domain 2"/>
    <property type="match status" value="1"/>
</dbReference>
<dbReference type="InterPro" id="IPR041492">
    <property type="entry name" value="HAD_2"/>
</dbReference>
<dbReference type="InterPro" id="IPR006439">
    <property type="entry name" value="HAD-SF_hydro_IA"/>
</dbReference>
<gene>
    <name evidence="1" type="ORF">N479_12110</name>
</gene>
<sequence>MESYCNLSKYKGAIFDMDGTLVDSDTAIAKAIAPWCKMHQLDIEQVLIDGRGVRFEDYVKQYLPHLDLHQEVKHLEGAEAAFAKYVEEITGAQAFLTHLQQLNLPWALATSADRDNALKRMQTCHLPIPTHLIGAEDVQQGKPDPEPFTAAANKLGLPCRECVVFEDSDAGVQGALSAGCDVVVVGRFCQLSHPNIVARINDYTNWNARLLLGRQAC</sequence>
<dbReference type="NCBIfam" id="TIGR01549">
    <property type="entry name" value="HAD-SF-IA-v1"/>
    <property type="match status" value="1"/>
</dbReference>
<reference evidence="1 2" key="1">
    <citation type="journal article" date="2015" name="BMC Genomics">
        <title>Genome mining reveals unlocked bioactive potential of marine Gram-negative bacteria.</title>
        <authorList>
            <person name="Machado H."/>
            <person name="Sonnenschein E.C."/>
            <person name="Melchiorsen J."/>
            <person name="Gram L."/>
        </authorList>
    </citation>
    <scope>NUCLEOTIDE SEQUENCE [LARGE SCALE GENOMIC DNA]</scope>
    <source>
        <strain evidence="1 2">S4054</strain>
    </source>
</reference>
<dbReference type="Proteomes" id="UP000033434">
    <property type="component" value="Unassembled WGS sequence"/>
</dbReference>
<protein>
    <recommendedName>
        <fullName evidence="3">Phosphatase</fullName>
    </recommendedName>
</protein>
<evidence type="ECO:0008006" key="3">
    <source>
        <dbReference type="Google" id="ProtNLM"/>
    </source>
</evidence>
<dbReference type="PATRIC" id="fig|1129367.4.peg.2214"/>